<reference evidence="1 2" key="1">
    <citation type="journal article" date="2018" name="Science">
        <title>The opium poppy genome and morphinan production.</title>
        <authorList>
            <person name="Guo L."/>
            <person name="Winzer T."/>
            <person name="Yang X."/>
            <person name="Li Y."/>
            <person name="Ning Z."/>
            <person name="He Z."/>
            <person name="Teodor R."/>
            <person name="Lu Y."/>
            <person name="Bowser T.A."/>
            <person name="Graham I.A."/>
            <person name="Ye K."/>
        </authorList>
    </citation>
    <scope>NUCLEOTIDE SEQUENCE [LARGE SCALE GENOMIC DNA]</scope>
    <source>
        <strain evidence="2">cv. HN1</strain>
        <tissue evidence="1">Leaves</tissue>
    </source>
</reference>
<gene>
    <name evidence="1" type="ORF">C5167_004757</name>
</gene>
<name>A0A4Y7JBR0_PAPSO</name>
<evidence type="ECO:0000313" key="2">
    <source>
        <dbReference type="Proteomes" id="UP000316621"/>
    </source>
</evidence>
<dbReference type="AlphaFoldDB" id="A0A4Y7JBR0"/>
<protein>
    <submittedName>
        <fullName evidence="1">Uncharacterized protein</fullName>
    </submittedName>
</protein>
<accession>A0A4Y7JBR0</accession>
<organism evidence="1 2">
    <name type="scientific">Papaver somniferum</name>
    <name type="common">Opium poppy</name>
    <dbReference type="NCBI Taxonomy" id="3469"/>
    <lineage>
        <taxon>Eukaryota</taxon>
        <taxon>Viridiplantae</taxon>
        <taxon>Streptophyta</taxon>
        <taxon>Embryophyta</taxon>
        <taxon>Tracheophyta</taxon>
        <taxon>Spermatophyta</taxon>
        <taxon>Magnoliopsida</taxon>
        <taxon>Ranunculales</taxon>
        <taxon>Papaveraceae</taxon>
        <taxon>Papaveroideae</taxon>
        <taxon>Papaver</taxon>
    </lineage>
</organism>
<keyword evidence="2" id="KW-1185">Reference proteome</keyword>
<evidence type="ECO:0000313" key="1">
    <source>
        <dbReference type="EMBL" id="RZC57450.1"/>
    </source>
</evidence>
<sequence length="91" mass="10550">MIYANQAYEESLERNFFYINSPTVGIDGSNRMVMTVLLIDVGDVLEWRMIIRTDESFSENFVKPYNQEASQLMNVFQGLAYEDELFPVHGT</sequence>
<dbReference type="EMBL" id="CM010718">
    <property type="protein sequence ID" value="RZC57450.1"/>
    <property type="molecule type" value="Genomic_DNA"/>
</dbReference>
<dbReference type="Gramene" id="RZC57450">
    <property type="protein sequence ID" value="RZC57450"/>
    <property type="gene ID" value="C5167_004757"/>
</dbReference>
<dbReference type="Proteomes" id="UP000316621">
    <property type="component" value="Chromosome 4"/>
</dbReference>
<proteinExistence type="predicted"/>